<sequence>MAYYNITKSITLKLNYNNFVKVLNTCNATAFDEVFYFLKIAISKKLCTFALY</sequence>
<organism evidence="1 2">
    <name type="scientific">Capnocytophaga sputigena</name>
    <dbReference type="NCBI Taxonomy" id="1019"/>
    <lineage>
        <taxon>Bacteria</taxon>
        <taxon>Pseudomonadati</taxon>
        <taxon>Bacteroidota</taxon>
        <taxon>Flavobacteriia</taxon>
        <taxon>Flavobacteriales</taxon>
        <taxon>Flavobacteriaceae</taxon>
        <taxon>Capnocytophaga</taxon>
    </lineage>
</organism>
<proteinExistence type="predicted"/>
<gene>
    <name evidence="1" type="ORF">NCTC11653_01745</name>
</gene>
<dbReference type="Proteomes" id="UP000249902">
    <property type="component" value="Unassembled WGS sequence"/>
</dbReference>
<comment type="caution">
    <text evidence="1">The sequence shown here is derived from an EMBL/GenBank/DDBJ whole genome shotgun (WGS) entry which is preliminary data.</text>
</comment>
<evidence type="ECO:0000313" key="2">
    <source>
        <dbReference type="Proteomes" id="UP000249902"/>
    </source>
</evidence>
<protein>
    <submittedName>
        <fullName evidence="1">Uncharacterized protein</fullName>
    </submittedName>
</protein>
<dbReference type="EMBL" id="UAVP01000008">
    <property type="protein sequence ID" value="SQA75832.1"/>
    <property type="molecule type" value="Genomic_DNA"/>
</dbReference>
<name>A0AAX2IBL3_CAPSP</name>
<evidence type="ECO:0000313" key="1">
    <source>
        <dbReference type="EMBL" id="SQA75832.1"/>
    </source>
</evidence>
<accession>A0AAX2IBL3</accession>
<reference evidence="1 2" key="1">
    <citation type="submission" date="2018-06" db="EMBL/GenBank/DDBJ databases">
        <authorList>
            <consortium name="Pathogen Informatics"/>
            <person name="Doyle S."/>
        </authorList>
    </citation>
    <scope>NUCLEOTIDE SEQUENCE [LARGE SCALE GENOMIC DNA]</scope>
    <source>
        <strain evidence="1 2">NCTC11653</strain>
    </source>
</reference>
<dbReference type="AlphaFoldDB" id="A0AAX2IBL3"/>